<accession>A0A9N9YG08</accession>
<evidence type="ECO:0000313" key="1">
    <source>
        <dbReference type="EMBL" id="CAH0022251.1"/>
    </source>
</evidence>
<dbReference type="Proteomes" id="UP000696573">
    <property type="component" value="Unassembled WGS sequence"/>
</dbReference>
<reference evidence="1" key="1">
    <citation type="submission" date="2021-10" db="EMBL/GenBank/DDBJ databases">
        <authorList>
            <person name="Piombo E."/>
        </authorList>
    </citation>
    <scope>NUCLEOTIDE SEQUENCE</scope>
</reference>
<proteinExistence type="predicted"/>
<keyword evidence="2" id="KW-1185">Reference proteome</keyword>
<organism evidence="1 2">
    <name type="scientific">Clonostachys rhizophaga</name>
    <dbReference type="NCBI Taxonomy" id="160324"/>
    <lineage>
        <taxon>Eukaryota</taxon>
        <taxon>Fungi</taxon>
        <taxon>Dikarya</taxon>
        <taxon>Ascomycota</taxon>
        <taxon>Pezizomycotina</taxon>
        <taxon>Sordariomycetes</taxon>
        <taxon>Hypocreomycetidae</taxon>
        <taxon>Hypocreales</taxon>
        <taxon>Bionectriaceae</taxon>
        <taxon>Clonostachys</taxon>
    </lineage>
</organism>
<dbReference type="InterPro" id="IPR038417">
    <property type="entry name" value="Alpga-gal_N_sf"/>
</dbReference>
<gene>
    <name evidence="1" type="ORF">CRHIZ90672A_00004058</name>
</gene>
<dbReference type="EMBL" id="CABFNQ020000676">
    <property type="protein sequence ID" value="CAH0022251.1"/>
    <property type="molecule type" value="Genomic_DNA"/>
</dbReference>
<dbReference type="AlphaFoldDB" id="A0A9N9YG08"/>
<dbReference type="Gene3D" id="2.70.98.60">
    <property type="entry name" value="alpha-galactosidase from lactobacil brevis"/>
    <property type="match status" value="1"/>
</dbReference>
<protein>
    <submittedName>
        <fullName evidence="1">Uncharacterized protein</fullName>
    </submittedName>
</protein>
<dbReference type="OrthoDB" id="5795902at2759"/>
<name>A0A9N9YG08_9HYPO</name>
<comment type="caution">
    <text evidence="1">The sequence shown here is derived from an EMBL/GenBank/DDBJ whole genome shotgun (WGS) entry which is preliminary data.</text>
</comment>
<sequence>MSQSGPKMESPAPFRWSTDAFDIDFVLDTKNVVAIRRITPKGKDLKQGATAIPSSDTPLINVKLVGEGNTSTKTAKSLIGSYLSARMRYKSHETHIEGSEKSLVIDTADDVTKVHISVRLVVYGNIPVLRSSATVTNQSDDATTCVTQLSSLEAQWSNHTLPELGIDLNGICELPDGHTSSQASFSLQNLGSFSTGTHLPMGILKSKHDTDTWLWQVEHNGSWRWEVGDYKDNLYLVAGGPVGVAHDWKLVLGPK</sequence>
<evidence type="ECO:0000313" key="2">
    <source>
        <dbReference type="Proteomes" id="UP000696573"/>
    </source>
</evidence>